<organism evidence="4 5">
    <name type="scientific">Fistulifera solaris</name>
    <name type="common">Oleaginous diatom</name>
    <dbReference type="NCBI Taxonomy" id="1519565"/>
    <lineage>
        <taxon>Eukaryota</taxon>
        <taxon>Sar</taxon>
        <taxon>Stramenopiles</taxon>
        <taxon>Ochrophyta</taxon>
        <taxon>Bacillariophyta</taxon>
        <taxon>Bacillariophyceae</taxon>
        <taxon>Bacillariophycidae</taxon>
        <taxon>Naviculales</taxon>
        <taxon>Naviculaceae</taxon>
        <taxon>Fistulifera</taxon>
    </lineage>
</organism>
<evidence type="ECO:0000259" key="3">
    <source>
        <dbReference type="Pfam" id="PF14382"/>
    </source>
</evidence>
<dbReference type="GO" id="GO:0000176">
    <property type="term" value="C:nuclear exosome (RNase complex)"/>
    <property type="evidence" value="ECO:0007669"/>
    <property type="project" value="TreeGrafter"/>
</dbReference>
<dbReference type="InterPro" id="IPR025721">
    <property type="entry name" value="Exosome_cplx_N_dom"/>
</dbReference>
<proteinExistence type="predicted"/>
<dbReference type="InterPro" id="IPR039771">
    <property type="entry name" value="Csl4"/>
</dbReference>
<name>A0A1Z5KJS6_FISSO</name>
<dbReference type="Gene3D" id="2.40.50.140">
    <property type="entry name" value="Nucleic acid-binding proteins"/>
    <property type="match status" value="1"/>
</dbReference>
<accession>A0A1Z5KJS6</accession>
<dbReference type="InterPro" id="IPR012340">
    <property type="entry name" value="NA-bd_OB-fold"/>
</dbReference>
<evidence type="ECO:0000256" key="1">
    <source>
        <dbReference type="ARBA" id="ARBA00004604"/>
    </source>
</evidence>
<dbReference type="PANTHER" id="PTHR12686">
    <property type="entry name" value="3'-5' EXORIBONUCLEASE CSL4-RELATED"/>
    <property type="match status" value="1"/>
</dbReference>
<dbReference type="Pfam" id="PF14382">
    <property type="entry name" value="ECR1_N"/>
    <property type="match status" value="1"/>
</dbReference>
<comment type="subcellular location">
    <subcellularLocation>
        <location evidence="1">Nucleus</location>
        <location evidence="1">Nucleolus</location>
    </subcellularLocation>
</comment>
<comment type="caution">
    <text evidence="4">The sequence shown here is derived from an EMBL/GenBank/DDBJ whole genome shotgun (WGS) entry which is preliminary data.</text>
</comment>
<gene>
    <name evidence="4" type="ORF">FisN_21Lh019</name>
</gene>
<dbReference type="FunCoup" id="A0A1Z5KJS6">
    <property type="interactions" value="627"/>
</dbReference>
<feature type="domain" description="Exosome complex component N-terminal" evidence="3">
    <location>
        <begin position="14"/>
        <end position="50"/>
    </location>
</feature>
<dbReference type="InParanoid" id="A0A1Z5KJS6"/>
<dbReference type="GO" id="GO:0006396">
    <property type="term" value="P:RNA processing"/>
    <property type="evidence" value="ECO:0007669"/>
    <property type="project" value="InterPro"/>
</dbReference>
<evidence type="ECO:0000313" key="5">
    <source>
        <dbReference type="Proteomes" id="UP000198406"/>
    </source>
</evidence>
<dbReference type="SUPFAM" id="SSF110324">
    <property type="entry name" value="Ribosomal L27 protein-like"/>
    <property type="match status" value="1"/>
</dbReference>
<reference evidence="4 5" key="1">
    <citation type="journal article" date="2015" name="Plant Cell">
        <title>Oil accumulation by the oleaginous diatom Fistulifera solaris as revealed by the genome and transcriptome.</title>
        <authorList>
            <person name="Tanaka T."/>
            <person name="Maeda Y."/>
            <person name="Veluchamy A."/>
            <person name="Tanaka M."/>
            <person name="Abida H."/>
            <person name="Marechal E."/>
            <person name="Bowler C."/>
            <person name="Muto M."/>
            <person name="Sunaga Y."/>
            <person name="Tanaka M."/>
            <person name="Yoshino T."/>
            <person name="Taniguchi T."/>
            <person name="Fukuda Y."/>
            <person name="Nemoto M."/>
            <person name="Matsumoto M."/>
            <person name="Wong P.S."/>
            <person name="Aburatani S."/>
            <person name="Fujibuchi W."/>
        </authorList>
    </citation>
    <scope>NUCLEOTIDE SEQUENCE [LARGE SCALE GENOMIC DNA]</scope>
    <source>
        <strain evidence="4 5">JPCC DA0580</strain>
    </source>
</reference>
<dbReference type="EMBL" id="BDSP01000248">
    <property type="protein sequence ID" value="GAX26553.1"/>
    <property type="molecule type" value="Genomic_DNA"/>
</dbReference>
<dbReference type="GO" id="GO:0005730">
    <property type="term" value="C:nucleolus"/>
    <property type="evidence" value="ECO:0007669"/>
    <property type="project" value="UniProtKB-SubCell"/>
</dbReference>
<keyword evidence="2" id="KW-0271">Exosome</keyword>
<dbReference type="Proteomes" id="UP000198406">
    <property type="component" value="Unassembled WGS sequence"/>
</dbReference>
<dbReference type="AlphaFoldDB" id="A0A1Z5KJS6"/>
<evidence type="ECO:0000313" key="4">
    <source>
        <dbReference type="EMBL" id="GAX26553.1"/>
    </source>
</evidence>
<dbReference type="OrthoDB" id="440760at2759"/>
<dbReference type="SUPFAM" id="SSF50249">
    <property type="entry name" value="Nucleic acid-binding proteins"/>
    <property type="match status" value="1"/>
</dbReference>
<dbReference type="GO" id="GO:0005737">
    <property type="term" value="C:cytoplasm"/>
    <property type="evidence" value="ECO:0007669"/>
    <property type="project" value="TreeGrafter"/>
</dbReference>
<sequence>MSSNLRLRYEIDSFVVPGDRLGSFFKTTLPGPGTSARKGHLYASTAGRLSLQQQEQQSLITVTPPQEQDFASRRVILVGQIVLAKVDRVSWTQAHVSIFATETGGTLQYPTEAIVRREDIGSTVPVTHTTNTNSNNNNNKTSWQVIEAVRPGDWIVARVLSLGDTQRYMLTLAEPQLGVWYALSAKSGTVMQPKSWNTMVCPETGIEESRKCAKPRS</sequence>
<dbReference type="PANTHER" id="PTHR12686:SF8">
    <property type="entry name" value="EXOSOME COMPLEX COMPONENT CSL4"/>
    <property type="match status" value="1"/>
</dbReference>
<protein>
    <submittedName>
        <fullName evidence="4">Exosome complex component CSL4</fullName>
    </submittedName>
</protein>
<keyword evidence="5" id="KW-1185">Reference proteome</keyword>
<dbReference type="Gene3D" id="2.40.50.100">
    <property type="match status" value="1"/>
</dbReference>
<evidence type="ECO:0000256" key="2">
    <source>
        <dbReference type="ARBA" id="ARBA00022835"/>
    </source>
</evidence>